<evidence type="ECO:0000256" key="1">
    <source>
        <dbReference type="ARBA" id="ARBA00007447"/>
    </source>
</evidence>
<sequence>MDPRLSTNLLNPQGFSKSRTKIFSCRLFCSRLLTVALLLRPFLVSAQALELDIAHGLISGYGYSIYGRLSPGESDLWAVIDTGSPYTSVMSKEWYEKALGPGSCERSSFGCYHCPEPCQRSPTISITYRDKTVSSVFLHRDTVKLGKTVIPDLEFGVQFDQKPPPQEKTPANIVGLSLGGSRGYDPLLNQLVQKSLIHSQTFAVYILPDVKKGWRSGKLLIGGGNPSLYKHPLRYVELGSKDEYMVKLKSMNIGSELTLIGINEDLLLGVTGFAKQNYAK</sequence>
<comment type="caution">
    <text evidence="8">The sequence shown here is derived from an EMBL/GenBank/DDBJ whole genome shotgun (WGS) entry which is preliminary data.</text>
</comment>
<organism evidence="8 9">
    <name type="scientific">Perkinsus chesapeaki</name>
    <name type="common">Clam parasite</name>
    <name type="synonym">Perkinsus andrewsi</name>
    <dbReference type="NCBI Taxonomy" id="330153"/>
    <lineage>
        <taxon>Eukaryota</taxon>
        <taxon>Sar</taxon>
        <taxon>Alveolata</taxon>
        <taxon>Perkinsozoa</taxon>
        <taxon>Perkinsea</taxon>
        <taxon>Perkinsida</taxon>
        <taxon>Perkinsidae</taxon>
        <taxon>Perkinsus</taxon>
    </lineage>
</organism>
<evidence type="ECO:0000313" key="8">
    <source>
        <dbReference type="EMBL" id="KAF4666268.1"/>
    </source>
</evidence>
<dbReference type="PANTHER" id="PTHR47965:SF12">
    <property type="entry name" value="ASPARTIC PROTEINASE 3-RELATED"/>
    <property type="match status" value="1"/>
</dbReference>
<keyword evidence="9" id="KW-1185">Reference proteome</keyword>
<dbReference type="CDD" id="cd05471">
    <property type="entry name" value="pepsin_like"/>
    <property type="match status" value="1"/>
</dbReference>
<proteinExistence type="inferred from homology"/>
<keyword evidence="2" id="KW-0645">Protease</keyword>
<dbReference type="InterPro" id="IPR034164">
    <property type="entry name" value="Pepsin-like_dom"/>
</dbReference>
<evidence type="ECO:0000313" key="9">
    <source>
        <dbReference type="Proteomes" id="UP000591131"/>
    </source>
</evidence>
<dbReference type="AlphaFoldDB" id="A0A7J6M3Y0"/>
<accession>A0A7J6M3Y0</accession>
<dbReference type="InterPro" id="IPR001461">
    <property type="entry name" value="Aspartic_peptidase_A1"/>
</dbReference>
<dbReference type="Gene3D" id="2.40.70.10">
    <property type="entry name" value="Acid Proteases"/>
    <property type="match status" value="1"/>
</dbReference>
<dbReference type="InterPro" id="IPR033121">
    <property type="entry name" value="PEPTIDASE_A1"/>
</dbReference>
<keyword evidence="3" id="KW-0732">Signal</keyword>
<dbReference type="EMBL" id="JAAPAO010000239">
    <property type="protein sequence ID" value="KAF4666268.1"/>
    <property type="molecule type" value="Genomic_DNA"/>
</dbReference>
<dbReference type="PROSITE" id="PS51767">
    <property type="entry name" value="PEPTIDASE_A1"/>
    <property type="match status" value="1"/>
</dbReference>
<comment type="similarity">
    <text evidence="1">Belongs to the peptidase A1 family.</text>
</comment>
<evidence type="ECO:0000256" key="6">
    <source>
        <dbReference type="ARBA" id="ARBA00023145"/>
    </source>
</evidence>
<evidence type="ECO:0000259" key="7">
    <source>
        <dbReference type="PROSITE" id="PS51767"/>
    </source>
</evidence>
<gene>
    <name evidence="8" type="ORF">FOL47_004170</name>
</gene>
<evidence type="ECO:0000256" key="5">
    <source>
        <dbReference type="ARBA" id="ARBA00022801"/>
    </source>
</evidence>
<dbReference type="Pfam" id="PF00026">
    <property type="entry name" value="Asp"/>
    <property type="match status" value="1"/>
</dbReference>
<dbReference type="SUPFAM" id="SSF50630">
    <property type="entry name" value="Acid proteases"/>
    <property type="match status" value="1"/>
</dbReference>
<dbReference type="GO" id="GO:0004190">
    <property type="term" value="F:aspartic-type endopeptidase activity"/>
    <property type="evidence" value="ECO:0007669"/>
    <property type="project" value="UniProtKB-KW"/>
</dbReference>
<evidence type="ECO:0000256" key="2">
    <source>
        <dbReference type="ARBA" id="ARBA00022670"/>
    </source>
</evidence>
<reference evidence="8 9" key="1">
    <citation type="submission" date="2020-04" db="EMBL/GenBank/DDBJ databases">
        <title>Perkinsus chesapeaki whole genome sequence.</title>
        <authorList>
            <person name="Bogema D.R."/>
        </authorList>
    </citation>
    <scope>NUCLEOTIDE SEQUENCE [LARGE SCALE GENOMIC DNA]</scope>
    <source>
        <strain evidence="8">ATCC PRA-425</strain>
    </source>
</reference>
<dbReference type="Proteomes" id="UP000591131">
    <property type="component" value="Unassembled WGS sequence"/>
</dbReference>
<keyword evidence="4" id="KW-0064">Aspartyl protease</keyword>
<dbReference type="GO" id="GO:0006508">
    <property type="term" value="P:proteolysis"/>
    <property type="evidence" value="ECO:0007669"/>
    <property type="project" value="UniProtKB-KW"/>
</dbReference>
<keyword evidence="6" id="KW-0865">Zymogen</keyword>
<name>A0A7J6M3Y0_PERCH</name>
<evidence type="ECO:0000256" key="4">
    <source>
        <dbReference type="ARBA" id="ARBA00022750"/>
    </source>
</evidence>
<protein>
    <recommendedName>
        <fullName evidence="7">Peptidase A1 domain-containing protein</fullName>
    </recommendedName>
</protein>
<dbReference type="PANTHER" id="PTHR47965">
    <property type="entry name" value="ASPARTYL PROTEASE-RELATED"/>
    <property type="match status" value="1"/>
</dbReference>
<keyword evidence="5" id="KW-0378">Hydrolase</keyword>
<feature type="domain" description="Peptidase A1" evidence="7">
    <location>
        <begin position="65"/>
        <end position="280"/>
    </location>
</feature>
<dbReference type="InterPro" id="IPR021109">
    <property type="entry name" value="Peptidase_aspartic_dom_sf"/>
</dbReference>
<evidence type="ECO:0000256" key="3">
    <source>
        <dbReference type="ARBA" id="ARBA00022729"/>
    </source>
</evidence>